<feature type="region of interest" description="Disordered" evidence="5">
    <location>
        <begin position="735"/>
        <end position="790"/>
    </location>
</feature>
<keyword evidence="2" id="KW-0132">Cell division</keyword>
<comment type="similarity">
    <text evidence="1">Belongs to the PAR3 family.</text>
</comment>
<reference evidence="8" key="1">
    <citation type="journal article" date="2013" name="Genome Biol.">
        <title>Draft genome of the mountain pine beetle, Dendroctonus ponderosae Hopkins, a major forest pest.</title>
        <authorList>
            <person name="Keeling C.I."/>
            <person name="Yuen M.M."/>
            <person name="Liao N.Y."/>
            <person name="Docking T.R."/>
            <person name="Chan S.K."/>
            <person name="Taylor G.A."/>
            <person name="Palmquist D.L."/>
            <person name="Jackman S.D."/>
            <person name="Nguyen A."/>
            <person name="Li M."/>
            <person name="Henderson H."/>
            <person name="Janes J.K."/>
            <person name="Zhao Y."/>
            <person name="Pandoh P."/>
            <person name="Moore R."/>
            <person name="Sperling F.A."/>
            <person name="Huber D.P."/>
            <person name="Birol I."/>
            <person name="Jones S.J."/>
            <person name="Bohlmann J."/>
        </authorList>
    </citation>
    <scope>NUCLEOTIDE SEQUENCE</scope>
</reference>
<protein>
    <recommendedName>
        <fullName evidence="6">PDZ domain-containing protein</fullName>
    </recommendedName>
</protein>
<feature type="region of interest" description="Disordered" evidence="5">
    <location>
        <begin position="51"/>
        <end position="72"/>
    </location>
</feature>
<dbReference type="EnsemblMetazoa" id="XM_019907433.1">
    <property type="protein sequence ID" value="XP_019762992.1"/>
    <property type="gene ID" value="LOC109539593"/>
</dbReference>
<evidence type="ECO:0000313" key="8">
    <source>
        <dbReference type="Proteomes" id="UP000019118"/>
    </source>
</evidence>
<dbReference type="PROSITE" id="PS50106">
    <property type="entry name" value="PDZ"/>
    <property type="match status" value="3"/>
</dbReference>
<feature type="compositionally biased region" description="Basic and acidic residues" evidence="5">
    <location>
        <begin position="892"/>
        <end position="908"/>
    </location>
</feature>
<feature type="compositionally biased region" description="Low complexity" evidence="5">
    <location>
        <begin position="1163"/>
        <end position="1174"/>
    </location>
</feature>
<dbReference type="GO" id="GO:0030010">
    <property type="term" value="P:establishment of cell polarity"/>
    <property type="evidence" value="ECO:0007669"/>
    <property type="project" value="TreeGrafter"/>
</dbReference>
<dbReference type="GO" id="GO:0016324">
    <property type="term" value="C:apical plasma membrane"/>
    <property type="evidence" value="ECO:0007669"/>
    <property type="project" value="TreeGrafter"/>
</dbReference>
<dbReference type="GO" id="GO:0051301">
    <property type="term" value="P:cell division"/>
    <property type="evidence" value="ECO:0007669"/>
    <property type="project" value="UniProtKB-KW"/>
</dbReference>
<feature type="region of interest" description="Disordered" evidence="5">
    <location>
        <begin position="1156"/>
        <end position="1226"/>
    </location>
</feature>
<evidence type="ECO:0000259" key="6">
    <source>
        <dbReference type="PROSITE" id="PS50106"/>
    </source>
</evidence>
<reference evidence="7" key="2">
    <citation type="submission" date="2024-08" db="UniProtKB">
        <authorList>
            <consortium name="EnsemblMetazoa"/>
        </authorList>
    </citation>
    <scope>IDENTIFICATION</scope>
</reference>
<dbReference type="GO" id="GO:0043296">
    <property type="term" value="C:apical junction complex"/>
    <property type="evidence" value="ECO:0007669"/>
    <property type="project" value="TreeGrafter"/>
</dbReference>
<feature type="domain" description="PDZ" evidence="6">
    <location>
        <begin position="293"/>
        <end position="365"/>
    </location>
</feature>
<feature type="region of interest" description="Disordered" evidence="5">
    <location>
        <begin position="1298"/>
        <end position="1320"/>
    </location>
</feature>
<dbReference type="Pfam" id="PF00595">
    <property type="entry name" value="PDZ"/>
    <property type="match status" value="3"/>
</dbReference>
<feature type="compositionally biased region" description="Polar residues" evidence="5">
    <location>
        <begin position="754"/>
        <end position="768"/>
    </location>
</feature>
<feature type="compositionally biased region" description="Low complexity" evidence="5">
    <location>
        <begin position="740"/>
        <end position="753"/>
    </location>
</feature>
<feature type="compositionally biased region" description="Polar residues" evidence="5">
    <location>
        <begin position="909"/>
        <end position="934"/>
    </location>
</feature>
<keyword evidence="3" id="KW-0677">Repeat</keyword>
<dbReference type="Proteomes" id="UP000019118">
    <property type="component" value="Unassembled WGS sequence"/>
</dbReference>
<dbReference type="InterPro" id="IPR052213">
    <property type="entry name" value="PAR3"/>
</dbReference>
<dbReference type="CDD" id="cd23058">
    <property type="entry name" value="PDZ2_Par3-like"/>
    <property type="match status" value="1"/>
</dbReference>
<dbReference type="GO" id="GO:0051660">
    <property type="term" value="P:establishment of centrosome localization"/>
    <property type="evidence" value="ECO:0007669"/>
    <property type="project" value="TreeGrafter"/>
</dbReference>
<keyword evidence="4" id="KW-0131">Cell cycle</keyword>
<feature type="region of interest" description="Disordered" evidence="5">
    <location>
        <begin position="163"/>
        <end position="190"/>
    </location>
</feature>
<dbReference type="GO" id="GO:0000226">
    <property type="term" value="P:microtubule cytoskeleton organization"/>
    <property type="evidence" value="ECO:0007669"/>
    <property type="project" value="TreeGrafter"/>
</dbReference>
<evidence type="ECO:0000256" key="1">
    <source>
        <dbReference type="ARBA" id="ARBA00005358"/>
    </source>
</evidence>
<accession>A0AAR5PPQ3</accession>
<dbReference type="EnsemblMetazoa" id="XM_019907436.1">
    <property type="protein sequence ID" value="XP_019762995.1"/>
    <property type="gene ID" value="LOC109539593"/>
</dbReference>
<dbReference type="PANTHER" id="PTHR16484:SF17">
    <property type="entry name" value="BAZOOKA, ISOFORM B"/>
    <property type="match status" value="1"/>
</dbReference>
<feature type="region of interest" description="Disordered" evidence="5">
    <location>
        <begin position="1092"/>
        <end position="1112"/>
    </location>
</feature>
<evidence type="ECO:0000313" key="7">
    <source>
        <dbReference type="EnsemblMetazoa" id="XP_019762993.1"/>
    </source>
</evidence>
<feature type="compositionally biased region" description="Basic and acidic residues" evidence="5">
    <location>
        <begin position="267"/>
        <end position="276"/>
    </location>
</feature>
<dbReference type="PANTHER" id="PTHR16484">
    <property type="entry name" value="PARTITIONING DEFECTIVE 3 RELATED"/>
    <property type="match status" value="1"/>
</dbReference>
<dbReference type="FunFam" id="2.30.42.10:FF:000011">
    <property type="entry name" value="partitioning defective 3 homolog isoform X1"/>
    <property type="match status" value="1"/>
</dbReference>
<keyword evidence="8" id="KW-1185">Reference proteome</keyword>
<dbReference type="CDD" id="cd23059">
    <property type="entry name" value="PDZ3_Par3-like"/>
    <property type="match status" value="1"/>
</dbReference>
<feature type="compositionally biased region" description="Low complexity" evidence="5">
    <location>
        <begin position="770"/>
        <end position="785"/>
    </location>
</feature>
<dbReference type="GO" id="GO:0008104">
    <property type="term" value="P:intracellular protein localization"/>
    <property type="evidence" value="ECO:0007669"/>
    <property type="project" value="TreeGrafter"/>
</dbReference>
<evidence type="ECO:0000256" key="2">
    <source>
        <dbReference type="ARBA" id="ARBA00022618"/>
    </source>
</evidence>
<dbReference type="EnsemblMetazoa" id="XM_019907434.1">
    <property type="protein sequence ID" value="XP_019762993.1"/>
    <property type="gene ID" value="LOC109539593"/>
</dbReference>
<feature type="domain" description="PDZ" evidence="6">
    <location>
        <begin position="642"/>
        <end position="715"/>
    </location>
</feature>
<sequence length="1470" mass="162988">MFDSCQTITSGPKCTEVAEKIVQLFGWRTQSYNVEKLQRNVPGRSTTRISITRTKSKSDNSQWESEGKKTPEAWVSVHNLQSQGGGILDPDDRLSDVADDREQILASFEDGDGSHIHHGGGDGASGSSVGTGSPDIFHDGEHKYGPVYSRTDIEVTGEQIASGVPSLQVRRGSEPTLNQLPAGPPAPSDNTKRWSAAPLILEPPSSGYGSPDWLDDCKEEDTTGFKRIARDGINRLSMQFLGDGPGYRWAEAAEKLASSKSQTSKSLPREARRREPLGQANSSPTPWPTDKTDFIVIRNQPGPLGIHVVPDYDGSGKDRGLLVQGIEPGGRIDRDGRLAIYDRIVEINGQNLINIPFQRVQEIFKLSLISPELRLKVVKASGLESLRKPPTPIYPSFRADKENNGMVECEQKQSTNTKIATVSPTKKVPAISKNLKGLLTANTRKIGKKIEIELVKGPRGLGFSITTRDNPAGGNCPIYIKNIIPEGAAVEDGRLKIGDRLLQVNEEEMTGKSQSEAVAILRKVVPGSKVKIIVSRQEDVPVTGTTSNGLPRVLGIEETDEREDPITAELFSSESNRDIPPNIPPLPQSHLLHSRSPLEKPIGSVAKIVSQFQEAATLSNPLEKSDSAMVFPWKHREMLTLNIPVHDSEKAGLGISVKGKTSESGDLGIFIKSVINGGAASRDKRLRTNDQLLNVNGKSLLQQSNSDAMETLRKAMLHTEGPVPGNITLIIARRASSPGSSRNRSNESLLNVSQTSPDLYNSQDTASDPSGENSNSNASNGSTNTVIYNPHQNGMIPNQLSPMHTWNPVLERLTGKQQLRNESYYKATHDTWSNSMLANSSALGSLGGTTVVNLSTAEPILIEDEYGSRVVPIQNQQRINVHMMNKPSHINHNREEHEPDGKAGDKSAESASQTTIHGTDATYSSQLSLENPQGFSRDAFGRQSMSEKRHATLDAKSTDTYQRTKKMREDRIKKESNIVRVGSVESVISVNRSSEHPEYADKLAELGPSLGMKKSSSLESLQTMVQEIQMQEEGDPAYSYRGPSGALKVIRGRGSEETFRAAVVDPNHRNEMGAKKHWLLDGPVEEREIDGFTNVRGGPRQSSLNAALDTKNKPCKKKPGIFKGIGSMFRFGKHRKVELVEPVQQYHQKTSEFESALNVSQYSQNSDHQQQSEDNQSHHSHSSHNTDCSQHKQHADRSQELTPTPTPAVQPHVTLNTQQHQQREQQIQREPIYQRHGFVHRHAEQVQVIPENAVAPPVKYRQNVNANRENARQRLAHRHTYYQSDERENIYDRQLLQQSREPQYGEFGRPGSRSGITEAPPVPFTHYVNYNELQTHISRKESLSDSQIVQMRLQVQQQRLKVEEESRKQHQYHSQRQPRPDSQLRPISNYYEYESVQSVLNNRQARPTNAHYPQQDINANSVQSRQNLAVHSRPGQPRGGNAIARQAGQHRGPFVTQVTIGEHQKNGTKV</sequence>
<feature type="domain" description="PDZ" evidence="6">
    <location>
        <begin position="451"/>
        <end position="536"/>
    </location>
</feature>
<feature type="region of interest" description="Disordered" evidence="5">
    <location>
        <begin position="889"/>
        <end position="967"/>
    </location>
</feature>
<name>A0AAR5PPQ3_DENPD</name>
<evidence type="ECO:0000256" key="4">
    <source>
        <dbReference type="ARBA" id="ARBA00023306"/>
    </source>
</evidence>
<feature type="compositionally biased region" description="Basic and acidic residues" evidence="5">
    <location>
        <begin position="1189"/>
        <end position="1199"/>
    </location>
</feature>
<dbReference type="SMART" id="SM00228">
    <property type="entry name" value="PDZ"/>
    <property type="match status" value="3"/>
</dbReference>
<dbReference type="InterPro" id="IPR021922">
    <property type="entry name" value="Par3/HAL_N"/>
</dbReference>
<dbReference type="GO" id="GO:0035091">
    <property type="term" value="F:phosphatidylinositol binding"/>
    <property type="evidence" value="ECO:0007669"/>
    <property type="project" value="TreeGrafter"/>
</dbReference>
<organism evidence="7 8">
    <name type="scientific">Dendroctonus ponderosae</name>
    <name type="common">Mountain pine beetle</name>
    <dbReference type="NCBI Taxonomy" id="77166"/>
    <lineage>
        <taxon>Eukaryota</taxon>
        <taxon>Metazoa</taxon>
        <taxon>Ecdysozoa</taxon>
        <taxon>Arthropoda</taxon>
        <taxon>Hexapoda</taxon>
        <taxon>Insecta</taxon>
        <taxon>Pterygota</taxon>
        <taxon>Neoptera</taxon>
        <taxon>Endopterygota</taxon>
        <taxon>Coleoptera</taxon>
        <taxon>Polyphaga</taxon>
        <taxon>Cucujiformia</taxon>
        <taxon>Curculionidae</taxon>
        <taxon>Scolytinae</taxon>
        <taxon>Dendroctonus</taxon>
    </lineage>
</organism>
<dbReference type="GO" id="GO:0005938">
    <property type="term" value="C:cell cortex"/>
    <property type="evidence" value="ECO:0007669"/>
    <property type="project" value="TreeGrafter"/>
</dbReference>
<dbReference type="Gene3D" id="2.30.42.10">
    <property type="match status" value="3"/>
</dbReference>
<dbReference type="SUPFAM" id="SSF50156">
    <property type="entry name" value="PDZ domain-like"/>
    <property type="match status" value="3"/>
</dbReference>
<evidence type="ECO:0000256" key="3">
    <source>
        <dbReference type="ARBA" id="ARBA00022737"/>
    </source>
</evidence>
<dbReference type="Gene3D" id="3.10.20.90">
    <property type="entry name" value="Phosphatidylinositol 3-kinase Catalytic Subunit, Chain A, domain 1"/>
    <property type="match status" value="1"/>
</dbReference>
<dbReference type="InterPro" id="IPR001478">
    <property type="entry name" value="PDZ"/>
</dbReference>
<evidence type="ECO:0000256" key="5">
    <source>
        <dbReference type="SAM" id="MobiDB-lite"/>
    </source>
</evidence>
<feature type="region of interest" description="Disordered" evidence="5">
    <location>
        <begin position="109"/>
        <end position="144"/>
    </location>
</feature>
<dbReference type="InterPro" id="IPR036034">
    <property type="entry name" value="PDZ_sf"/>
</dbReference>
<feature type="compositionally biased region" description="Basic and acidic residues" evidence="5">
    <location>
        <begin position="945"/>
        <end position="957"/>
    </location>
</feature>
<proteinExistence type="inferred from homology"/>
<dbReference type="EnsemblMetazoa" id="XM_019907435.1">
    <property type="protein sequence ID" value="XP_019762994.1"/>
    <property type="gene ID" value="LOC109539593"/>
</dbReference>
<dbReference type="GO" id="GO:0005912">
    <property type="term" value="C:adherens junction"/>
    <property type="evidence" value="ECO:0007669"/>
    <property type="project" value="TreeGrafter"/>
</dbReference>
<dbReference type="GO" id="GO:0007155">
    <property type="term" value="P:cell adhesion"/>
    <property type="evidence" value="ECO:0007669"/>
    <property type="project" value="TreeGrafter"/>
</dbReference>
<feature type="region of interest" description="Disordered" evidence="5">
    <location>
        <begin position="1360"/>
        <end position="1384"/>
    </location>
</feature>
<dbReference type="GO" id="GO:0045197">
    <property type="term" value="P:establishment or maintenance of epithelial cell apical/basal polarity"/>
    <property type="evidence" value="ECO:0007669"/>
    <property type="project" value="TreeGrafter"/>
</dbReference>
<feature type="region of interest" description="Disordered" evidence="5">
    <location>
        <begin position="257"/>
        <end position="290"/>
    </location>
</feature>
<dbReference type="Pfam" id="PF12053">
    <property type="entry name" value="Par3_HAL_N_term"/>
    <property type="match status" value="1"/>
</dbReference>